<feature type="region of interest" description="Disordered" evidence="2">
    <location>
        <begin position="218"/>
        <end position="246"/>
    </location>
</feature>
<accession>A0A1Y1HRD3</accession>
<feature type="signal peptide" evidence="3">
    <location>
        <begin position="1"/>
        <end position="32"/>
    </location>
</feature>
<evidence type="ECO:0000256" key="2">
    <source>
        <dbReference type="SAM" id="MobiDB-lite"/>
    </source>
</evidence>
<keyword evidence="5" id="KW-1185">Reference proteome</keyword>
<feature type="chain" id="PRO_5012575759" description="DUF1264 domain-containing protein" evidence="3">
    <location>
        <begin position="33"/>
        <end position="267"/>
    </location>
</feature>
<name>A0A1Y1HRD3_KLENI</name>
<dbReference type="EMBL" id="DF236981">
    <property type="protein sequence ID" value="GAQ79551.1"/>
    <property type="molecule type" value="Genomic_DNA"/>
</dbReference>
<dbReference type="GO" id="GO:0019915">
    <property type="term" value="P:lipid storage"/>
    <property type="evidence" value="ECO:0000318"/>
    <property type="project" value="GO_Central"/>
</dbReference>
<comment type="similarity">
    <text evidence="1">Belongs to the OBAP family.</text>
</comment>
<evidence type="ECO:0000256" key="3">
    <source>
        <dbReference type="SAM" id="SignalP"/>
    </source>
</evidence>
<proteinExistence type="inferred from homology"/>
<reference evidence="4 5" key="1">
    <citation type="journal article" date="2014" name="Nat. Commun.">
        <title>Klebsormidium flaccidum genome reveals primary factors for plant terrestrial adaptation.</title>
        <authorList>
            <person name="Hori K."/>
            <person name="Maruyama F."/>
            <person name="Fujisawa T."/>
            <person name="Togashi T."/>
            <person name="Yamamoto N."/>
            <person name="Seo M."/>
            <person name="Sato S."/>
            <person name="Yamada T."/>
            <person name="Mori H."/>
            <person name="Tajima N."/>
            <person name="Moriyama T."/>
            <person name="Ikeuchi M."/>
            <person name="Watanabe M."/>
            <person name="Wada H."/>
            <person name="Kobayashi K."/>
            <person name="Saito M."/>
            <person name="Masuda T."/>
            <person name="Sasaki-Sekimoto Y."/>
            <person name="Mashiguchi K."/>
            <person name="Awai K."/>
            <person name="Shimojima M."/>
            <person name="Masuda S."/>
            <person name="Iwai M."/>
            <person name="Nobusawa T."/>
            <person name="Narise T."/>
            <person name="Kondo S."/>
            <person name="Saito H."/>
            <person name="Sato R."/>
            <person name="Murakawa M."/>
            <person name="Ihara Y."/>
            <person name="Oshima-Yamada Y."/>
            <person name="Ohtaka K."/>
            <person name="Satoh M."/>
            <person name="Sonobe K."/>
            <person name="Ishii M."/>
            <person name="Ohtani R."/>
            <person name="Kanamori-Sato M."/>
            <person name="Honoki R."/>
            <person name="Miyazaki D."/>
            <person name="Mochizuki H."/>
            <person name="Umetsu J."/>
            <person name="Higashi K."/>
            <person name="Shibata D."/>
            <person name="Kamiya Y."/>
            <person name="Sato N."/>
            <person name="Nakamura Y."/>
            <person name="Tabata S."/>
            <person name="Ida S."/>
            <person name="Kurokawa K."/>
            <person name="Ohta H."/>
        </authorList>
    </citation>
    <scope>NUCLEOTIDE SEQUENCE [LARGE SCALE GENOMIC DNA]</scope>
    <source>
        <strain evidence="4 5">NIES-2285</strain>
    </source>
</reference>
<evidence type="ECO:0008006" key="6">
    <source>
        <dbReference type="Google" id="ProtNLM"/>
    </source>
</evidence>
<dbReference type="OrthoDB" id="1901244at2759"/>
<dbReference type="STRING" id="105231.A0A1Y1HRD3"/>
<feature type="compositionally biased region" description="Basic and acidic residues" evidence="2">
    <location>
        <begin position="218"/>
        <end position="245"/>
    </location>
</feature>
<evidence type="ECO:0000313" key="4">
    <source>
        <dbReference type="EMBL" id="GAQ79551.1"/>
    </source>
</evidence>
<dbReference type="Proteomes" id="UP000054558">
    <property type="component" value="Unassembled WGS sequence"/>
</dbReference>
<sequence length="267" mass="29967">MLLSQLSRRFALAALPALVGFGAMASSHPSKAASDAESVPGDSMSVKTTLLDKGAGVIQGVMQNLQPVKKIHMHLCAFHLYAHDLTRQVEAHHFCSHLNEDIQQCVIYDTDESNARLIGVEYVIKEEIFATLPPEEKKLWHSHEYEVKSGELVLPGLPKVAEQAVLRKLAKTYGKTWHFWQYDRGDQLPLGLPQLMAAVTHDGQLDLKVVEERDRRYGVSTADRKKERQDIEGPAKIDPDADYPHRTGKGLQVVLMPEEELQLPRHL</sequence>
<dbReference type="PANTHER" id="PTHR31360">
    <property type="match status" value="1"/>
</dbReference>
<evidence type="ECO:0000256" key="1">
    <source>
        <dbReference type="ARBA" id="ARBA00009740"/>
    </source>
</evidence>
<dbReference type="OMA" id="ESRAYMK"/>
<dbReference type="Pfam" id="PF06884">
    <property type="entry name" value="DUF1264"/>
    <property type="match status" value="1"/>
</dbReference>
<dbReference type="GO" id="GO:0005811">
    <property type="term" value="C:lipid droplet"/>
    <property type="evidence" value="ECO:0000318"/>
    <property type="project" value="GO_Central"/>
</dbReference>
<keyword evidence="3" id="KW-0732">Signal</keyword>
<dbReference type="InterPro" id="IPR010686">
    <property type="entry name" value="OBAP-like"/>
</dbReference>
<dbReference type="PANTHER" id="PTHR31360:SF0">
    <property type="entry name" value="OIL BODY-ASSOCIATED PROTEIN 1B"/>
    <property type="match status" value="1"/>
</dbReference>
<gene>
    <name evidence="4" type="ORF">KFL_000320490</name>
</gene>
<dbReference type="AlphaFoldDB" id="A0A1Y1HRD3"/>
<protein>
    <recommendedName>
        <fullName evidence="6">DUF1264 domain-containing protein</fullName>
    </recommendedName>
</protein>
<evidence type="ECO:0000313" key="5">
    <source>
        <dbReference type="Proteomes" id="UP000054558"/>
    </source>
</evidence>
<organism evidence="4 5">
    <name type="scientific">Klebsormidium nitens</name>
    <name type="common">Green alga</name>
    <name type="synonym">Ulothrix nitens</name>
    <dbReference type="NCBI Taxonomy" id="105231"/>
    <lineage>
        <taxon>Eukaryota</taxon>
        <taxon>Viridiplantae</taxon>
        <taxon>Streptophyta</taxon>
        <taxon>Klebsormidiophyceae</taxon>
        <taxon>Klebsormidiales</taxon>
        <taxon>Klebsormidiaceae</taxon>
        <taxon>Klebsormidium</taxon>
    </lineage>
</organism>